<name>A0ABT9YDE9_9BACI</name>
<dbReference type="SUPFAM" id="SSF56300">
    <property type="entry name" value="Metallo-dependent phosphatases"/>
    <property type="match status" value="1"/>
</dbReference>
<dbReference type="InterPro" id="IPR029052">
    <property type="entry name" value="Metallo-depent_PP-like"/>
</dbReference>
<dbReference type="InterPro" id="IPR051158">
    <property type="entry name" value="Metallophosphoesterase_sf"/>
</dbReference>
<protein>
    <submittedName>
        <fullName evidence="2">MPP superfamily phosphohydrolase</fullName>
    </submittedName>
</protein>
<evidence type="ECO:0000259" key="1">
    <source>
        <dbReference type="Pfam" id="PF00149"/>
    </source>
</evidence>
<dbReference type="InterPro" id="IPR004843">
    <property type="entry name" value="Calcineurin-like_PHP"/>
</dbReference>
<dbReference type="EMBL" id="JAUSUA010000001">
    <property type="protein sequence ID" value="MDQ0205882.1"/>
    <property type="molecule type" value="Genomic_DNA"/>
</dbReference>
<reference evidence="2 3" key="1">
    <citation type="submission" date="2023-07" db="EMBL/GenBank/DDBJ databases">
        <title>Genomic Encyclopedia of Type Strains, Phase IV (KMG-IV): sequencing the most valuable type-strain genomes for metagenomic binning, comparative biology and taxonomic classification.</title>
        <authorList>
            <person name="Goeker M."/>
        </authorList>
    </citation>
    <scope>NUCLEOTIDE SEQUENCE [LARGE SCALE GENOMIC DNA]</scope>
    <source>
        <strain evidence="2 3">DSM 19154</strain>
    </source>
</reference>
<dbReference type="Proteomes" id="UP001225034">
    <property type="component" value="Unassembled WGS sequence"/>
</dbReference>
<evidence type="ECO:0000313" key="2">
    <source>
        <dbReference type="EMBL" id="MDQ0205882.1"/>
    </source>
</evidence>
<evidence type="ECO:0000313" key="3">
    <source>
        <dbReference type="Proteomes" id="UP001225034"/>
    </source>
</evidence>
<proteinExistence type="predicted"/>
<sequence>MKWIPLIGVAGLLSIPLLKHMHAEAKQNRLIKQTLYFDGLPNAFEDYKVFFISDLHRREISAALLAEVQPCDIVIIGGDLLENGVPADQIKKNLRSLAACGPCYFVWGNNDVEIDEHVLREMLKETGVQELNNSCEILSQDGQSILLAGGSEPIQQGLYDGMIEQAKHYSFSLFVCHFPLAFKQLPRNHPFSFLLGGHTHGGQIRLFGLSVAKLGSLRKVNHAIQLISNGYGTSKLPLRLGALPETHLFTLKSGSTAAKSPSIHHFKS</sequence>
<organism evidence="2 3">
    <name type="scientific">Alkalicoccobacillus murimartini</name>
    <dbReference type="NCBI Taxonomy" id="171685"/>
    <lineage>
        <taxon>Bacteria</taxon>
        <taxon>Bacillati</taxon>
        <taxon>Bacillota</taxon>
        <taxon>Bacilli</taxon>
        <taxon>Bacillales</taxon>
        <taxon>Bacillaceae</taxon>
        <taxon>Alkalicoccobacillus</taxon>
    </lineage>
</organism>
<dbReference type="PANTHER" id="PTHR31302">
    <property type="entry name" value="TRANSMEMBRANE PROTEIN WITH METALLOPHOSPHOESTERASE DOMAIN-RELATED"/>
    <property type="match status" value="1"/>
</dbReference>
<dbReference type="Gene3D" id="3.60.21.10">
    <property type="match status" value="1"/>
</dbReference>
<dbReference type="PANTHER" id="PTHR31302:SF32">
    <property type="entry name" value="PHOSPHOESTERASE"/>
    <property type="match status" value="1"/>
</dbReference>
<keyword evidence="3" id="KW-1185">Reference proteome</keyword>
<gene>
    <name evidence="2" type="ORF">J2S05_000656</name>
</gene>
<accession>A0ABT9YDE9</accession>
<comment type="caution">
    <text evidence="2">The sequence shown here is derived from an EMBL/GenBank/DDBJ whole genome shotgun (WGS) entry which is preliminary data.</text>
</comment>
<feature type="domain" description="Calcineurin-like phosphoesterase" evidence="1">
    <location>
        <begin position="48"/>
        <end position="201"/>
    </location>
</feature>
<dbReference type="Pfam" id="PF00149">
    <property type="entry name" value="Metallophos"/>
    <property type="match status" value="1"/>
</dbReference>
<dbReference type="RefSeq" id="WP_306979876.1">
    <property type="nucleotide sequence ID" value="NZ_JAUSUA010000001.1"/>
</dbReference>